<dbReference type="Pfam" id="PF00717">
    <property type="entry name" value="Peptidase_S24"/>
    <property type="match status" value="1"/>
</dbReference>
<dbReference type="HOGENOM" id="CLU_066192_1_2_5"/>
<feature type="region of interest" description="Disordered" evidence="4">
    <location>
        <begin position="65"/>
        <end position="85"/>
    </location>
</feature>
<dbReference type="GO" id="GO:0003677">
    <property type="term" value="F:DNA binding"/>
    <property type="evidence" value="ECO:0007669"/>
    <property type="project" value="UniProtKB-KW"/>
</dbReference>
<organism evidence="6 7">
    <name type="scientific">Martelella endophytica</name>
    <dbReference type="NCBI Taxonomy" id="1486262"/>
    <lineage>
        <taxon>Bacteria</taxon>
        <taxon>Pseudomonadati</taxon>
        <taxon>Pseudomonadota</taxon>
        <taxon>Alphaproteobacteria</taxon>
        <taxon>Hyphomicrobiales</taxon>
        <taxon>Aurantimonadaceae</taxon>
        <taxon>Martelella</taxon>
    </lineage>
</organism>
<proteinExistence type="predicted"/>
<keyword evidence="3" id="KW-0804">Transcription</keyword>
<evidence type="ECO:0000256" key="2">
    <source>
        <dbReference type="ARBA" id="ARBA00023125"/>
    </source>
</evidence>
<keyword evidence="7" id="KW-1185">Reference proteome</keyword>
<dbReference type="KEGG" id="mey:TM49_13825"/>
<dbReference type="PATRIC" id="fig|1486262.3.peg.2855"/>
<dbReference type="InterPro" id="IPR039418">
    <property type="entry name" value="LexA-like"/>
</dbReference>
<gene>
    <name evidence="6" type="ORF">TM49_13825</name>
</gene>
<keyword evidence="2" id="KW-0238">DNA-binding</keyword>
<evidence type="ECO:0000256" key="1">
    <source>
        <dbReference type="ARBA" id="ARBA00023015"/>
    </source>
</evidence>
<evidence type="ECO:0000256" key="4">
    <source>
        <dbReference type="SAM" id="MobiDB-lite"/>
    </source>
</evidence>
<dbReference type="CDD" id="cd06529">
    <property type="entry name" value="S24_LexA-like"/>
    <property type="match status" value="1"/>
</dbReference>
<evidence type="ECO:0000313" key="7">
    <source>
        <dbReference type="Proteomes" id="UP000032611"/>
    </source>
</evidence>
<sequence length="225" mass="25138">MIFFMDKIRKLIAKRIEERGLTYKQVSLALGKNHAYMQQYVERGVPSTLRERTRSQLAELLDIPEEDIGGPQQKKATRAPAGDVPNLTIHSGAGNGGLLHIAVDEAGKISDPEHTDGFWSFPESVKNLWRSMGNTYALPVIGDSMDPTITSGSFVFIDTGHTTPVPEDIYAINYGDGLMVKRIALVPRSDKVRVISDNSRYPDYELLRTDVEVYGRVIAVFQWRG</sequence>
<dbReference type="Gene3D" id="2.10.109.10">
    <property type="entry name" value="Umud Fragment, subunit A"/>
    <property type="match status" value="1"/>
</dbReference>
<name>A0A0D5LT23_MAREN</name>
<feature type="domain" description="Peptidase S24/S26A/S26B/S26C" evidence="5">
    <location>
        <begin position="116"/>
        <end position="218"/>
    </location>
</feature>
<dbReference type="InterPro" id="IPR036286">
    <property type="entry name" value="LexA/Signal_pep-like_sf"/>
</dbReference>
<dbReference type="EMBL" id="CP010803">
    <property type="protein sequence ID" value="AJY46513.1"/>
    <property type="molecule type" value="Genomic_DNA"/>
</dbReference>
<dbReference type="AlphaFoldDB" id="A0A0D5LT23"/>
<reference evidence="6 7" key="1">
    <citation type="journal article" date="2015" name="Genome Announc.">
        <title>Complete genome sequence of Martelella endophytica YC6887, which has antifungal activity associated with a halophyte.</title>
        <authorList>
            <person name="Khan A."/>
            <person name="Khan H."/>
            <person name="Chung E.J."/>
            <person name="Hossain M.T."/>
            <person name="Chung Y.R."/>
        </authorList>
    </citation>
    <scope>NUCLEOTIDE SEQUENCE [LARGE SCALE GENOMIC DNA]</scope>
    <source>
        <strain evidence="6">YC6887</strain>
    </source>
</reference>
<dbReference type="PANTHER" id="PTHR40661:SF3">
    <property type="entry name" value="FELS-1 PROPHAGE TRANSCRIPTIONAL REGULATOR"/>
    <property type="match status" value="1"/>
</dbReference>
<dbReference type="InterPro" id="IPR015927">
    <property type="entry name" value="Peptidase_S24_S26A/B/C"/>
</dbReference>
<evidence type="ECO:0000259" key="5">
    <source>
        <dbReference type="Pfam" id="PF00717"/>
    </source>
</evidence>
<dbReference type="PANTHER" id="PTHR40661">
    <property type="match status" value="1"/>
</dbReference>
<evidence type="ECO:0000313" key="6">
    <source>
        <dbReference type="EMBL" id="AJY46513.1"/>
    </source>
</evidence>
<dbReference type="Proteomes" id="UP000032611">
    <property type="component" value="Chromosome"/>
</dbReference>
<protein>
    <recommendedName>
        <fullName evidence="5">Peptidase S24/S26A/S26B/S26C domain-containing protein</fullName>
    </recommendedName>
</protein>
<evidence type="ECO:0000256" key="3">
    <source>
        <dbReference type="ARBA" id="ARBA00023163"/>
    </source>
</evidence>
<dbReference type="SUPFAM" id="SSF51306">
    <property type="entry name" value="LexA/Signal peptidase"/>
    <property type="match status" value="1"/>
</dbReference>
<accession>A0A0D5LT23</accession>
<keyword evidence="1" id="KW-0805">Transcription regulation</keyword>